<sequence>MLVPCPDPDDAPFNETVSAELAPGEKLTAEFTPEQSETRMYLPILAASKYPNMSYEASADGEPIYGPGRAPPTDIDDLSVTFIPAKSFTRSLTVEVTNLDDSVTRTVIIQPVGWEVT</sequence>
<evidence type="ECO:0000313" key="2">
    <source>
        <dbReference type="Proteomes" id="UP000252985"/>
    </source>
</evidence>
<dbReference type="AlphaFoldDB" id="A0A345EBA8"/>
<dbReference type="KEGG" id="haq:DU484_06140"/>
<organism evidence="1 2">
    <name type="scientific">Haloplanus rubicundus</name>
    <dbReference type="NCBI Taxonomy" id="1547898"/>
    <lineage>
        <taxon>Archaea</taxon>
        <taxon>Methanobacteriati</taxon>
        <taxon>Methanobacteriota</taxon>
        <taxon>Stenosarchaea group</taxon>
        <taxon>Halobacteria</taxon>
        <taxon>Halobacteriales</taxon>
        <taxon>Haloferacaceae</taxon>
        <taxon>Haloplanus</taxon>
    </lineage>
</organism>
<dbReference type="GeneID" id="37286540"/>
<proteinExistence type="predicted"/>
<evidence type="ECO:0000313" key="1">
    <source>
        <dbReference type="EMBL" id="AXG09480.1"/>
    </source>
</evidence>
<dbReference type="Proteomes" id="UP000252985">
    <property type="component" value="Chromosome"/>
</dbReference>
<name>A0A345EBA8_9EURY</name>
<gene>
    <name evidence="1" type="ORF">DU484_06140</name>
</gene>
<dbReference type="EMBL" id="CP031148">
    <property type="protein sequence ID" value="AXG09480.1"/>
    <property type="molecule type" value="Genomic_DNA"/>
</dbReference>
<reference evidence="1 2" key="1">
    <citation type="submission" date="2018-07" db="EMBL/GenBank/DDBJ databases">
        <title>Genome sequences of Haloplanus sp. CBA1112.</title>
        <authorList>
            <person name="Kim Y.B."/>
            <person name="Roh S.W."/>
        </authorList>
    </citation>
    <scope>NUCLEOTIDE SEQUENCE [LARGE SCALE GENOMIC DNA]</scope>
    <source>
        <strain evidence="1 2">CBA1112</strain>
    </source>
</reference>
<dbReference type="RefSeq" id="WP_114605400.1">
    <property type="nucleotide sequence ID" value="NZ_CP031148.1"/>
</dbReference>
<accession>A0A345EBA8</accession>
<protein>
    <submittedName>
        <fullName evidence="1">Uncharacterized protein</fullName>
    </submittedName>
</protein>